<gene>
    <name evidence="2" type="ORF">C8A05DRAFT_17474</name>
</gene>
<feature type="region of interest" description="Disordered" evidence="1">
    <location>
        <begin position="1"/>
        <end position="67"/>
    </location>
</feature>
<reference evidence="2" key="2">
    <citation type="submission" date="2023-05" db="EMBL/GenBank/DDBJ databases">
        <authorList>
            <consortium name="Lawrence Berkeley National Laboratory"/>
            <person name="Steindorff A."/>
            <person name="Hensen N."/>
            <person name="Bonometti L."/>
            <person name="Westerberg I."/>
            <person name="Brannstrom I.O."/>
            <person name="Guillou S."/>
            <person name="Cros-Aarteil S."/>
            <person name="Calhoun S."/>
            <person name="Haridas S."/>
            <person name="Kuo A."/>
            <person name="Mondo S."/>
            <person name="Pangilinan J."/>
            <person name="Riley R."/>
            <person name="Labutti K."/>
            <person name="Andreopoulos B."/>
            <person name="Lipzen A."/>
            <person name="Chen C."/>
            <person name="Yanf M."/>
            <person name="Daum C."/>
            <person name="Ng V."/>
            <person name="Clum A."/>
            <person name="Ohm R."/>
            <person name="Martin F."/>
            <person name="Silar P."/>
            <person name="Natvig D."/>
            <person name="Lalanne C."/>
            <person name="Gautier V."/>
            <person name="Ament-Velasquez S.L."/>
            <person name="Kruys A."/>
            <person name="Hutchinson M.I."/>
            <person name="Powell A.J."/>
            <person name="Barry K."/>
            <person name="Miller A.N."/>
            <person name="Grigoriev I.V."/>
            <person name="Debuchy R."/>
            <person name="Gladieux P."/>
            <person name="Thoren M.H."/>
            <person name="Johannesson H."/>
        </authorList>
    </citation>
    <scope>NUCLEOTIDE SEQUENCE</scope>
    <source>
        <strain evidence="2">CBS 103.79</strain>
    </source>
</reference>
<proteinExistence type="predicted"/>
<protein>
    <submittedName>
        <fullName evidence="2">Uncharacterized protein</fullName>
    </submittedName>
</protein>
<sequence>MPQQRLGWTEVKVKGKGRQHQPWRPPPPRRVVKRRRDDDDETADDSSQGSRRRKTFQSKSPPAPIEGLPTEILEPIIFMSQNLNFLRSSLRIGYRFSSASFLTELCITAFAPTWAMWFGYHQDEIHPDHAYLLDPTRVQGNPDFQSAVLACSWASTSILLEAQQRWYRRHGGPGRLWEYVVDHPEHRLGPPETPFRPTTDVTALFEKDWQDFKRRCVDFFSRTNPVDGAPIAGLRLTPARESLLDADFVELQPSTTIPKRLIVGPFNWETARILFWVSRGGGRLLHGHTWEMTWRGYDHITNLADPQLALVLALLLHRLRAFEHWPRFLIARGLQHASSQIRHSQRPAIQELGWGLSELLDPNSNYRLIPETAFFSG</sequence>
<reference evidence="2" key="1">
    <citation type="journal article" date="2023" name="Mol. Phylogenet. Evol.">
        <title>Genome-scale phylogeny and comparative genomics of the fungal order Sordariales.</title>
        <authorList>
            <person name="Hensen N."/>
            <person name="Bonometti L."/>
            <person name="Westerberg I."/>
            <person name="Brannstrom I.O."/>
            <person name="Guillou S."/>
            <person name="Cros-Aarteil S."/>
            <person name="Calhoun S."/>
            <person name="Haridas S."/>
            <person name="Kuo A."/>
            <person name="Mondo S."/>
            <person name="Pangilinan J."/>
            <person name="Riley R."/>
            <person name="LaButti K."/>
            <person name="Andreopoulos B."/>
            <person name="Lipzen A."/>
            <person name="Chen C."/>
            <person name="Yan M."/>
            <person name="Daum C."/>
            <person name="Ng V."/>
            <person name="Clum A."/>
            <person name="Steindorff A."/>
            <person name="Ohm R.A."/>
            <person name="Martin F."/>
            <person name="Silar P."/>
            <person name="Natvig D.O."/>
            <person name="Lalanne C."/>
            <person name="Gautier V."/>
            <person name="Ament-Velasquez S.L."/>
            <person name="Kruys A."/>
            <person name="Hutchinson M.I."/>
            <person name="Powell A.J."/>
            <person name="Barry K."/>
            <person name="Miller A.N."/>
            <person name="Grigoriev I.V."/>
            <person name="Debuchy R."/>
            <person name="Gladieux P."/>
            <person name="Hiltunen Thoren M."/>
            <person name="Johannesson H."/>
        </authorList>
    </citation>
    <scope>NUCLEOTIDE SEQUENCE</scope>
    <source>
        <strain evidence="2">CBS 103.79</strain>
    </source>
</reference>
<dbReference type="AlphaFoldDB" id="A0AAN6RS62"/>
<dbReference type="EMBL" id="MU855698">
    <property type="protein sequence ID" value="KAK3900186.1"/>
    <property type="molecule type" value="Genomic_DNA"/>
</dbReference>
<accession>A0AAN6RS62</accession>
<comment type="caution">
    <text evidence="2">The sequence shown here is derived from an EMBL/GenBank/DDBJ whole genome shotgun (WGS) entry which is preliminary data.</text>
</comment>
<evidence type="ECO:0000313" key="2">
    <source>
        <dbReference type="EMBL" id="KAK3900186.1"/>
    </source>
</evidence>
<dbReference type="Proteomes" id="UP001303889">
    <property type="component" value="Unassembled WGS sequence"/>
</dbReference>
<keyword evidence="3" id="KW-1185">Reference proteome</keyword>
<organism evidence="2 3">
    <name type="scientific">Staphylotrichum tortipilum</name>
    <dbReference type="NCBI Taxonomy" id="2831512"/>
    <lineage>
        <taxon>Eukaryota</taxon>
        <taxon>Fungi</taxon>
        <taxon>Dikarya</taxon>
        <taxon>Ascomycota</taxon>
        <taxon>Pezizomycotina</taxon>
        <taxon>Sordariomycetes</taxon>
        <taxon>Sordariomycetidae</taxon>
        <taxon>Sordariales</taxon>
        <taxon>Chaetomiaceae</taxon>
        <taxon>Staphylotrichum</taxon>
    </lineage>
</organism>
<evidence type="ECO:0000313" key="3">
    <source>
        <dbReference type="Proteomes" id="UP001303889"/>
    </source>
</evidence>
<evidence type="ECO:0000256" key="1">
    <source>
        <dbReference type="SAM" id="MobiDB-lite"/>
    </source>
</evidence>
<name>A0AAN6RS62_9PEZI</name>